<dbReference type="GO" id="GO:0004725">
    <property type="term" value="F:protein tyrosine phosphatase activity"/>
    <property type="evidence" value="ECO:0007669"/>
    <property type="project" value="UniProtKB-EC"/>
</dbReference>
<reference evidence="4" key="1">
    <citation type="journal article" date="2019" name="Int. J. Syst. Evol. Microbiol.">
        <title>The Global Catalogue of Microorganisms (GCM) 10K type strain sequencing project: providing services to taxonomists for standard genome sequencing and annotation.</title>
        <authorList>
            <consortium name="The Broad Institute Genomics Platform"/>
            <consortium name="The Broad Institute Genome Sequencing Center for Infectious Disease"/>
            <person name="Wu L."/>
            <person name="Ma J."/>
        </authorList>
    </citation>
    <scope>NUCLEOTIDE SEQUENCE [LARGE SCALE GENOMIC DNA]</scope>
    <source>
        <strain evidence="4">IBRC-M 10906</strain>
    </source>
</reference>
<dbReference type="PROSITE" id="PS50056">
    <property type="entry name" value="TYR_PHOSPHATASE_2"/>
    <property type="match status" value="1"/>
</dbReference>
<organism evidence="3 4">
    <name type="scientific">Prauserella oleivorans</name>
    <dbReference type="NCBI Taxonomy" id="1478153"/>
    <lineage>
        <taxon>Bacteria</taxon>
        <taxon>Bacillati</taxon>
        <taxon>Actinomycetota</taxon>
        <taxon>Actinomycetes</taxon>
        <taxon>Pseudonocardiales</taxon>
        <taxon>Pseudonocardiaceae</taxon>
        <taxon>Prauserella</taxon>
    </lineage>
</organism>
<dbReference type="InterPro" id="IPR026893">
    <property type="entry name" value="Tyr/Ser_Pase_IphP-type"/>
</dbReference>
<keyword evidence="4" id="KW-1185">Reference proteome</keyword>
<dbReference type="EC" id="3.1.3.48" evidence="3"/>
<dbReference type="InterPro" id="IPR016130">
    <property type="entry name" value="Tyr_Pase_AS"/>
</dbReference>
<evidence type="ECO:0000313" key="4">
    <source>
        <dbReference type="Proteomes" id="UP001597478"/>
    </source>
</evidence>
<sequence length="238" mass="25113">MTGIAVHNVLPNVRDLGGLPAGDGRCTRSGLLYRSAAPLAGDLPPEELPEWPCRTVVDLRAPGELPAPHPLGVDGTTVHSVPLVDDARLATLPRDDLAAIYRVFVDQAAPKLAGIVKLASVADGPLLVHCAAGKDRTGVVVALLLACAGVARADIIADYMLTRRYLDAIVARLRSTGHVYSRYGNGVAGSAYGAPPEAITTVLDVWDSHPCGVHGWLDDHGTGPAAVQRWAERFTTQR</sequence>
<protein>
    <submittedName>
        <fullName evidence="3">Tyrosine-protein phosphatase</fullName>
        <ecNumber evidence="3">3.1.3.48</ecNumber>
    </submittedName>
</protein>
<dbReference type="Pfam" id="PF13350">
    <property type="entry name" value="Y_phosphatase3"/>
    <property type="match status" value="1"/>
</dbReference>
<dbReference type="EMBL" id="JBHUOF010000003">
    <property type="protein sequence ID" value="MFD2798262.1"/>
    <property type="molecule type" value="Genomic_DNA"/>
</dbReference>
<feature type="domain" description="Tyrosine specific protein phosphatases" evidence="2">
    <location>
        <begin position="110"/>
        <end position="164"/>
    </location>
</feature>
<evidence type="ECO:0000259" key="2">
    <source>
        <dbReference type="PROSITE" id="PS50056"/>
    </source>
</evidence>
<dbReference type="PANTHER" id="PTHR31126:SF1">
    <property type="entry name" value="TYROSINE SPECIFIC PROTEIN PHOSPHATASES DOMAIN-CONTAINING PROTEIN"/>
    <property type="match status" value="1"/>
</dbReference>
<keyword evidence="3" id="KW-0378">Hydrolase</keyword>
<dbReference type="PANTHER" id="PTHR31126">
    <property type="entry name" value="TYROSINE-PROTEIN PHOSPHATASE"/>
    <property type="match status" value="1"/>
</dbReference>
<name>A0ABW5W552_9PSEU</name>
<dbReference type="Gene3D" id="3.90.190.10">
    <property type="entry name" value="Protein tyrosine phosphatase superfamily"/>
    <property type="match status" value="1"/>
</dbReference>
<evidence type="ECO:0000256" key="1">
    <source>
        <dbReference type="ARBA" id="ARBA00009580"/>
    </source>
</evidence>
<proteinExistence type="inferred from homology"/>
<dbReference type="RefSeq" id="WP_377383686.1">
    <property type="nucleotide sequence ID" value="NZ_JBHSAN010000001.1"/>
</dbReference>
<dbReference type="InterPro" id="IPR029021">
    <property type="entry name" value="Prot-tyrosine_phosphatase-like"/>
</dbReference>
<comment type="similarity">
    <text evidence="1">Belongs to the protein-tyrosine phosphatase family.</text>
</comment>
<dbReference type="PROSITE" id="PS00383">
    <property type="entry name" value="TYR_PHOSPHATASE_1"/>
    <property type="match status" value="1"/>
</dbReference>
<dbReference type="Proteomes" id="UP001597478">
    <property type="component" value="Unassembled WGS sequence"/>
</dbReference>
<comment type="caution">
    <text evidence="3">The sequence shown here is derived from an EMBL/GenBank/DDBJ whole genome shotgun (WGS) entry which is preliminary data.</text>
</comment>
<dbReference type="InterPro" id="IPR000387">
    <property type="entry name" value="Tyr_Pase_dom"/>
</dbReference>
<accession>A0ABW5W552</accession>
<evidence type="ECO:0000313" key="3">
    <source>
        <dbReference type="EMBL" id="MFD2798262.1"/>
    </source>
</evidence>
<dbReference type="SUPFAM" id="SSF52799">
    <property type="entry name" value="(Phosphotyrosine protein) phosphatases II"/>
    <property type="match status" value="1"/>
</dbReference>
<gene>
    <name evidence="3" type="ORF">ACFS2C_02515</name>
</gene>